<feature type="transmembrane region" description="Helical" evidence="1">
    <location>
        <begin position="12"/>
        <end position="34"/>
    </location>
</feature>
<proteinExistence type="predicted"/>
<keyword evidence="1" id="KW-0812">Transmembrane</keyword>
<keyword evidence="1" id="KW-0472">Membrane</keyword>
<evidence type="ECO:0000313" key="4">
    <source>
        <dbReference type="Proteomes" id="UP001477672"/>
    </source>
</evidence>
<sequence>MKQKGKGKSIRWGIVVLLLVPVVYIGVQLALILFGQVNRSYDTQTAVLYEMADTLSCQGYVSLSETDITYDGTGVLGYIAQDGERVSAGTAVAQQFSDAQQASAYQQIQMLNEEIELVEKSQTVSSVTVNVDALLKQTKTGIYEILADVQSGNYMDVPDAREEILTAQNRLLINTGAVSDFSQRIQDLTAQRDAISVENPSSIMANTAGYFVSAQDSTKCVYTGEELSAMSPVEFAQACQQPLEENDSNVAGKIITDYEWRYFALVDAKQAAKFVEGKSVQISFPGVSDNSFPAEVISVTVDEANNAAKVELSCDYINEDVVMLEKESALITFQVYEGLRVDAAARRVSEGEDYVYIKRGNTAQKRYIDVIFEDQNYILVSPDSEDTSEKTYLKMFDEVITDAGSLSEDKVLL</sequence>
<evidence type="ECO:0000256" key="1">
    <source>
        <dbReference type="SAM" id="Phobius"/>
    </source>
</evidence>
<organism evidence="3 4">
    <name type="scientific">Ruthenibacterium intestinale</name>
    <dbReference type="NCBI Taxonomy" id="3133163"/>
    <lineage>
        <taxon>Bacteria</taxon>
        <taxon>Bacillati</taxon>
        <taxon>Bacillota</taxon>
        <taxon>Clostridia</taxon>
        <taxon>Eubacteriales</taxon>
        <taxon>Oscillospiraceae</taxon>
        <taxon>Ruthenibacterium</taxon>
    </lineage>
</organism>
<dbReference type="RefSeq" id="WP_349217150.1">
    <property type="nucleotide sequence ID" value="NZ_JBBMFA010000113.1"/>
</dbReference>
<evidence type="ECO:0000313" key="3">
    <source>
        <dbReference type="EMBL" id="MEQ2521681.1"/>
    </source>
</evidence>
<gene>
    <name evidence="3" type="ORF">WMO24_14775</name>
</gene>
<reference evidence="3 4" key="1">
    <citation type="submission" date="2024-03" db="EMBL/GenBank/DDBJ databases">
        <title>Human intestinal bacterial collection.</title>
        <authorList>
            <person name="Pauvert C."/>
            <person name="Hitch T.C.A."/>
            <person name="Clavel T."/>
        </authorList>
    </citation>
    <scope>NUCLEOTIDE SEQUENCE [LARGE SCALE GENOMIC DNA]</scope>
    <source>
        <strain evidence="3 4">CLA-JM-H11</strain>
    </source>
</reference>
<keyword evidence="4" id="KW-1185">Reference proteome</keyword>
<dbReference type="Pfam" id="PF26012">
    <property type="entry name" value="HH_RND_rel"/>
    <property type="match status" value="1"/>
</dbReference>
<protein>
    <submittedName>
        <fullName evidence="3">HlyD family efflux transporter periplasmic adaptor subunit</fullName>
    </submittedName>
</protein>
<comment type="caution">
    <text evidence="3">The sequence shown here is derived from an EMBL/GenBank/DDBJ whole genome shotgun (WGS) entry which is preliminary data.</text>
</comment>
<dbReference type="InterPro" id="IPR058728">
    <property type="entry name" value="HH_RND-rel"/>
</dbReference>
<dbReference type="Proteomes" id="UP001477672">
    <property type="component" value="Unassembled WGS sequence"/>
</dbReference>
<evidence type="ECO:0000259" key="2">
    <source>
        <dbReference type="Pfam" id="PF26012"/>
    </source>
</evidence>
<feature type="domain" description="RND related alpha-helical hairpin" evidence="2">
    <location>
        <begin position="103"/>
        <end position="196"/>
    </location>
</feature>
<name>A0ABV1GIJ6_9FIRM</name>
<dbReference type="EMBL" id="JBBMFA010000113">
    <property type="protein sequence ID" value="MEQ2521681.1"/>
    <property type="molecule type" value="Genomic_DNA"/>
</dbReference>
<accession>A0ABV1GIJ6</accession>
<keyword evidence="1" id="KW-1133">Transmembrane helix</keyword>